<dbReference type="SUPFAM" id="SSF101801">
    <property type="entry name" value="Surface presentation of antigens (SPOA)"/>
    <property type="match status" value="1"/>
</dbReference>
<protein>
    <submittedName>
        <fullName evidence="10">Flagellar motor switch protein FliN/FliY</fullName>
    </submittedName>
</protein>
<dbReference type="RefSeq" id="WP_200805074.1">
    <property type="nucleotide sequence ID" value="NZ_FUYN01000001.1"/>
</dbReference>
<keyword evidence="3" id="KW-1003">Cell membrane</keyword>
<comment type="subcellular location">
    <subcellularLocation>
        <location evidence="1">Cell membrane</location>
        <topology evidence="1">Peripheral membrane protein</topology>
        <orientation evidence="1">Cytoplasmic side</orientation>
    </subcellularLocation>
</comment>
<feature type="region of interest" description="Disordered" evidence="7">
    <location>
        <begin position="267"/>
        <end position="286"/>
    </location>
</feature>
<keyword evidence="11" id="KW-1185">Reference proteome</keyword>
<dbReference type="GO" id="GO:0003774">
    <property type="term" value="F:cytoskeletal motor activity"/>
    <property type="evidence" value="ECO:0007669"/>
    <property type="project" value="InterPro"/>
</dbReference>
<evidence type="ECO:0000259" key="8">
    <source>
        <dbReference type="Pfam" id="PF01052"/>
    </source>
</evidence>
<dbReference type="Proteomes" id="UP000243406">
    <property type="component" value="Unassembled WGS sequence"/>
</dbReference>
<organism evidence="10 11">
    <name type="scientific">Acetoanaerobium noterae</name>
    <dbReference type="NCBI Taxonomy" id="745369"/>
    <lineage>
        <taxon>Bacteria</taxon>
        <taxon>Bacillati</taxon>
        <taxon>Bacillota</taxon>
        <taxon>Clostridia</taxon>
        <taxon>Peptostreptococcales</taxon>
        <taxon>Filifactoraceae</taxon>
        <taxon>Acetoanaerobium</taxon>
    </lineage>
</organism>
<dbReference type="EMBL" id="FUYN01000001">
    <property type="protein sequence ID" value="SKB26845.1"/>
    <property type="molecule type" value="Genomic_DNA"/>
</dbReference>
<dbReference type="InterPro" id="IPR001172">
    <property type="entry name" value="FliN_T3SS_HrcQb"/>
</dbReference>
<accession>A0A1T4ZW47</accession>
<keyword evidence="5" id="KW-0283">Flagellar rotation</keyword>
<dbReference type="InterPro" id="IPR028976">
    <property type="entry name" value="CheC-like_sf"/>
</dbReference>
<sequence length="391" mass="43340">MMNDMLSQEEIDALMSGASSQSNEPKNESLNDMEIDAIGEIGNISMGTAATTLFTLLGHKVQITTPRVEETTIGTIASSYPLPFIAVQVNYRIGIEGMNLLILKEDDVKIITSLMLGGDGKSDIPEELNEIHLSAISEAMNQMIGSSSTSLSEMLAKKIDITPPIVSKVNFSDSQLDPELLSADESIICISFRMTVGDLIDSTIMQILPIDFARALVNRMLYGASDEEEQVEEEIKPQPTVKSVETSVEDNYPEDIEEVEDDEYYYEEDDDSYYEPQKPQPKQKNVKVKPAAFASFDAPHKRSGDMPENIDLIKDVLLKVTVELGRTTKPIDDILQFTPGSILELDRLVGEPLDIMVNGKKIAKGEVVVIDENYGIRITDIIKSEKRLRSI</sequence>
<feature type="domain" description="CheC-like protein" evidence="9">
    <location>
        <begin position="33"/>
        <end position="69"/>
    </location>
</feature>
<gene>
    <name evidence="10" type="ORF">SAMN02745120_0451</name>
</gene>
<dbReference type="GO" id="GO:0005886">
    <property type="term" value="C:plasma membrane"/>
    <property type="evidence" value="ECO:0007669"/>
    <property type="project" value="UniProtKB-SubCell"/>
</dbReference>
<reference evidence="11" key="1">
    <citation type="submission" date="2017-02" db="EMBL/GenBank/DDBJ databases">
        <authorList>
            <person name="Varghese N."/>
            <person name="Submissions S."/>
        </authorList>
    </citation>
    <scope>NUCLEOTIDE SEQUENCE [LARGE SCALE GENOMIC DNA]</scope>
    <source>
        <strain evidence="11">ATCC 35199</strain>
    </source>
</reference>
<dbReference type="PANTHER" id="PTHR43484:SF1">
    <property type="entry name" value="FLAGELLAR MOTOR SWITCH PROTEIN FLIN"/>
    <property type="match status" value="1"/>
</dbReference>
<keyword evidence="6" id="KW-0472">Membrane</keyword>
<dbReference type="NCBIfam" id="TIGR02480">
    <property type="entry name" value="fliN"/>
    <property type="match status" value="1"/>
</dbReference>
<feature type="region of interest" description="Disordered" evidence="7">
    <location>
        <begin position="226"/>
        <end position="251"/>
    </location>
</feature>
<evidence type="ECO:0000313" key="11">
    <source>
        <dbReference type="Proteomes" id="UP000243406"/>
    </source>
</evidence>
<dbReference type="AlphaFoldDB" id="A0A1T4ZW47"/>
<evidence type="ECO:0000256" key="4">
    <source>
        <dbReference type="ARBA" id="ARBA00022500"/>
    </source>
</evidence>
<dbReference type="NCBIfam" id="NF005995">
    <property type="entry name" value="PRK08119.1"/>
    <property type="match status" value="1"/>
</dbReference>
<dbReference type="InterPro" id="IPR036429">
    <property type="entry name" value="SpoA-like_sf"/>
</dbReference>
<dbReference type="InterPro" id="IPR051469">
    <property type="entry name" value="FliN/MopA/SpaO"/>
</dbReference>
<feature type="compositionally biased region" description="Low complexity" evidence="7">
    <location>
        <begin position="274"/>
        <end position="283"/>
    </location>
</feature>
<dbReference type="GO" id="GO:0016787">
    <property type="term" value="F:hydrolase activity"/>
    <property type="evidence" value="ECO:0007669"/>
    <property type="project" value="InterPro"/>
</dbReference>
<dbReference type="InterPro" id="IPR001543">
    <property type="entry name" value="FliN-like_C"/>
</dbReference>
<dbReference type="CDD" id="cd17907">
    <property type="entry name" value="FliY_FliN-Y"/>
    <property type="match status" value="1"/>
</dbReference>
<dbReference type="InterPro" id="IPR007597">
    <property type="entry name" value="CheC"/>
</dbReference>
<keyword evidence="10" id="KW-0969">Cilium</keyword>
<keyword evidence="10" id="KW-0966">Cell projection</keyword>
<dbReference type="Pfam" id="PF04509">
    <property type="entry name" value="CheC"/>
    <property type="match status" value="2"/>
</dbReference>
<evidence type="ECO:0000256" key="5">
    <source>
        <dbReference type="ARBA" id="ARBA00022779"/>
    </source>
</evidence>
<name>A0A1T4ZW47_9FIRM</name>
<dbReference type="InterPro" id="IPR012826">
    <property type="entry name" value="FliN"/>
</dbReference>
<comment type="similarity">
    <text evidence="2">Belongs to the FliN/MopA/SpaO family.</text>
</comment>
<dbReference type="Gene3D" id="3.40.1550.10">
    <property type="entry name" value="CheC-like"/>
    <property type="match status" value="1"/>
</dbReference>
<dbReference type="Pfam" id="PF01052">
    <property type="entry name" value="FliMN_C"/>
    <property type="match status" value="1"/>
</dbReference>
<evidence type="ECO:0000256" key="6">
    <source>
        <dbReference type="ARBA" id="ARBA00023136"/>
    </source>
</evidence>
<dbReference type="GO" id="GO:0071973">
    <property type="term" value="P:bacterial-type flagellum-dependent cell motility"/>
    <property type="evidence" value="ECO:0007669"/>
    <property type="project" value="InterPro"/>
</dbReference>
<evidence type="ECO:0000313" key="10">
    <source>
        <dbReference type="EMBL" id="SKB26845.1"/>
    </source>
</evidence>
<dbReference type="SUPFAM" id="SSF103039">
    <property type="entry name" value="CheC-like"/>
    <property type="match status" value="1"/>
</dbReference>
<dbReference type="GO" id="GO:0009425">
    <property type="term" value="C:bacterial-type flagellum basal body"/>
    <property type="evidence" value="ECO:0007669"/>
    <property type="project" value="InterPro"/>
</dbReference>
<evidence type="ECO:0000256" key="7">
    <source>
        <dbReference type="SAM" id="MobiDB-lite"/>
    </source>
</evidence>
<feature type="domain" description="CheC-like protein" evidence="9">
    <location>
        <begin position="131"/>
        <end position="167"/>
    </location>
</feature>
<proteinExistence type="inferred from homology"/>
<evidence type="ECO:0000256" key="1">
    <source>
        <dbReference type="ARBA" id="ARBA00004413"/>
    </source>
</evidence>
<dbReference type="Gene3D" id="2.30.330.10">
    <property type="entry name" value="SpoA-like"/>
    <property type="match status" value="1"/>
</dbReference>
<dbReference type="PRINTS" id="PR00956">
    <property type="entry name" value="FLGMOTORFLIN"/>
</dbReference>
<evidence type="ECO:0000256" key="3">
    <source>
        <dbReference type="ARBA" id="ARBA00022475"/>
    </source>
</evidence>
<dbReference type="GO" id="GO:0006935">
    <property type="term" value="P:chemotaxis"/>
    <property type="evidence" value="ECO:0007669"/>
    <property type="project" value="UniProtKB-KW"/>
</dbReference>
<dbReference type="PANTHER" id="PTHR43484">
    <property type="match status" value="1"/>
</dbReference>
<evidence type="ECO:0000256" key="2">
    <source>
        <dbReference type="ARBA" id="ARBA00009226"/>
    </source>
</evidence>
<evidence type="ECO:0000259" key="9">
    <source>
        <dbReference type="Pfam" id="PF04509"/>
    </source>
</evidence>
<keyword evidence="4" id="KW-0145">Chemotaxis</keyword>
<keyword evidence="10" id="KW-0282">Flagellum</keyword>
<feature type="domain" description="Flagellar motor switch protein FliN-like C-terminal" evidence="8">
    <location>
        <begin position="312"/>
        <end position="382"/>
    </location>
</feature>